<evidence type="ECO:0000313" key="2">
    <source>
        <dbReference type="Proteomes" id="UP000295345"/>
    </source>
</evidence>
<accession>A0A4R4TI93</accession>
<dbReference type="AlphaFoldDB" id="A0A4R4TI93"/>
<organism evidence="1 2">
    <name type="scientific">Streptomyces hainanensis</name>
    <dbReference type="NCBI Taxonomy" id="402648"/>
    <lineage>
        <taxon>Bacteria</taxon>
        <taxon>Bacillati</taxon>
        <taxon>Actinomycetota</taxon>
        <taxon>Actinomycetes</taxon>
        <taxon>Kitasatosporales</taxon>
        <taxon>Streptomycetaceae</taxon>
        <taxon>Streptomyces</taxon>
    </lineage>
</organism>
<dbReference type="OrthoDB" id="4160011at2"/>
<gene>
    <name evidence="1" type="ORF">E1283_17255</name>
</gene>
<dbReference type="Proteomes" id="UP000295345">
    <property type="component" value="Unassembled WGS sequence"/>
</dbReference>
<keyword evidence="2" id="KW-1185">Reference proteome</keyword>
<name>A0A4R4TI93_9ACTN</name>
<proteinExistence type="predicted"/>
<protein>
    <submittedName>
        <fullName evidence="1">Uncharacterized protein</fullName>
    </submittedName>
</protein>
<dbReference type="EMBL" id="SMKI01000168">
    <property type="protein sequence ID" value="TDC74019.1"/>
    <property type="molecule type" value="Genomic_DNA"/>
</dbReference>
<dbReference type="RefSeq" id="WP_132818952.1">
    <property type="nucleotide sequence ID" value="NZ_SMKI01000168.1"/>
</dbReference>
<comment type="caution">
    <text evidence="1">The sequence shown here is derived from an EMBL/GenBank/DDBJ whole genome shotgun (WGS) entry which is preliminary data.</text>
</comment>
<sequence length="182" mass="19875">MIDWLHDAFPNHEVNVAFARGIPADAFVRGIADQGRAPLAHGEGNGWAWAVHDMFAPGSGGYREVDYQAMCRAGAEIVVFVTEPCSPKAFPPAFVYHRGGRTVLAFSFEDVEQRVGDNPDYLSPELLAANLIGPDAYCDQEEEDDEHDCFDHLHDDRTRLVAVIAAHFGLPSPPLAAEVTAT</sequence>
<reference evidence="1 2" key="1">
    <citation type="submission" date="2019-03" db="EMBL/GenBank/DDBJ databases">
        <title>Draft genome sequences of novel Actinobacteria.</title>
        <authorList>
            <person name="Sahin N."/>
            <person name="Ay H."/>
            <person name="Saygin H."/>
        </authorList>
    </citation>
    <scope>NUCLEOTIDE SEQUENCE [LARGE SCALE GENOMIC DNA]</scope>
    <source>
        <strain evidence="1 2">DSM 41900</strain>
    </source>
</reference>
<evidence type="ECO:0000313" key="1">
    <source>
        <dbReference type="EMBL" id="TDC74019.1"/>
    </source>
</evidence>